<comment type="caution">
    <text evidence="2">The sequence shown here is derived from an EMBL/GenBank/DDBJ whole genome shotgun (WGS) entry which is preliminary data.</text>
</comment>
<feature type="signal peptide" evidence="1">
    <location>
        <begin position="1"/>
        <end position="21"/>
    </location>
</feature>
<organism evidence="2 3">
    <name type="scientific">Eubacterium ventriosum</name>
    <dbReference type="NCBI Taxonomy" id="39496"/>
    <lineage>
        <taxon>Bacteria</taxon>
        <taxon>Bacillati</taxon>
        <taxon>Bacillota</taxon>
        <taxon>Clostridia</taxon>
        <taxon>Eubacteriales</taxon>
        <taxon>Eubacteriaceae</taxon>
        <taxon>Eubacterium</taxon>
    </lineage>
</organism>
<evidence type="ECO:0000313" key="2">
    <source>
        <dbReference type="EMBL" id="RHF88643.1"/>
    </source>
</evidence>
<evidence type="ECO:0008006" key="4">
    <source>
        <dbReference type="Google" id="ProtNLM"/>
    </source>
</evidence>
<evidence type="ECO:0000256" key="1">
    <source>
        <dbReference type="SAM" id="SignalP"/>
    </source>
</evidence>
<reference evidence="2 3" key="1">
    <citation type="submission" date="2018-08" db="EMBL/GenBank/DDBJ databases">
        <title>A genome reference for cultivated species of the human gut microbiota.</title>
        <authorList>
            <person name="Zou Y."/>
            <person name="Xue W."/>
            <person name="Luo G."/>
        </authorList>
    </citation>
    <scope>NUCLEOTIDE SEQUENCE [LARGE SCALE GENOMIC DNA]</scope>
    <source>
        <strain evidence="2 3">AM23-22</strain>
    </source>
</reference>
<protein>
    <recommendedName>
        <fullName evidence="4">BIG2 domain-containing protein</fullName>
    </recommendedName>
</protein>
<name>A0A414R6K2_9FIRM</name>
<evidence type="ECO:0000313" key="3">
    <source>
        <dbReference type="Proteomes" id="UP000286186"/>
    </source>
</evidence>
<dbReference type="Proteomes" id="UP000286186">
    <property type="component" value="Unassembled WGS sequence"/>
</dbReference>
<dbReference type="RefSeq" id="WP_118231786.1">
    <property type="nucleotide sequence ID" value="NZ_CATWJF010000003.1"/>
</dbReference>
<dbReference type="EMBL" id="QRHR01000006">
    <property type="protein sequence ID" value="RHF88643.1"/>
    <property type="molecule type" value="Genomic_DNA"/>
</dbReference>
<feature type="chain" id="PRO_5039466478" description="BIG2 domain-containing protein" evidence="1">
    <location>
        <begin position="22"/>
        <end position="265"/>
    </location>
</feature>
<gene>
    <name evidence="2" type="ORF">DW652_07885</name>
</gene>
<keyword evidence="1" id="KW-0732">Signal</keyword>
<sequence length="265" mass="29772">MKKRILSFVIVAILIITSSFAGSNILSASEKGNSARLSNKKITIVVGKKRTVKLLNVKSKVKWKIVKGKKLISIKKNGKYNNKLVIKAKKSGKAQVCAYYNGKTFKANLKIKNKKLSVQNNSKPDKVQETTTVKNEKVTTEQPTTIAYKDKADITVSKVKNGISVTISNFTKDQINFDYSFGNLEKYSDGKWVKALPDNAQYINQEPLITLSYGQSHTFSISFGSKDYESWVLFDGTLETGKYRYTHKVTSINGKAYEVCTEFNY</sequence>
<proteinExistence type="predicted"/>
<accession>A0A414R6K2</accession>
<dbReference type="AlphaFoldDB" id="A0A414R6K2"/>